<evidence type="ECO:0000313" key="8">
    <source>
        <dbReference type="EMBL" id="BCG23431.1"/>
    </source>
</evidence>
<evidence type="ECO:0000313" key="11">
    <source>
        <dbReference type="Proteomes" id="UP001054892"/>
    </source>
</evidence>
<keyword evidence="11" id="KW-1185">Reference proteome</keyword>
<dbReference type="PROSITE" id="PS51635">
    <property type="entry name" value="PNPLA"/>
    <property type="match status" value="1"/>
</dbReference>
<dbReference type="Proteomes" id="UP000509383">
    <property type="component" value="Chromosome"/>
</dbReference>
<dbReference type="Pfam" id="PF07244">
    <property type="entry name" value="POTRA"/>
    <property type="match status" value="1"/>
</dbReference>
<comment type="caution">
    <text evidence="6">Lacks conserved residue(s) required for the propagation of feature annotation.</text>
</comment>
<dbReference type="PANTHER" id="PTHR14226">
    <property type="entry name" value="NEUROPATHY TARGET ESTERASE/SWISS CHEESE D.MELANOGASTER"/>
    <property type="match status" value="1"/>
</dbReference>
<evidence type="ECO:0000256" key="6">
    <source>
        <dbReference type="PROSITE-ProRule" id="PRU01161"/>
    </source>
</evidence>
<reference evidence="8 10" key="1">
    <citation type="submission" date="2020-05" db="EMBL/GenBank/DDBJ databases">
        <title>Characterization of novel class B3 metallo-beta-lactamase from novel Pseudomonas species.</title>
        <authorList>
            <person name="Yamada K."/>
            <person name="Aoki K."/>
            <person name="Ishii Y."/>
        </authorList>
    </citation>
    <scope>NUCLEOTIDE SEQUENCE [LARGE SCALE GENOMIC DNA]</scope>
    <source>
        <strain evidence="8 10">TUM18999</strain>
        <strain evidence="9 11">TUM20286</strain>
    </source>
</reference>
<evidence type="ECO:0000256" key="5">
    <source>
        <dbReference type="ARBA" id="ARBA00023136"/>
    </source>
</evidence>
<dbReference type="InterPro" id="IPR050301">
    <property type="entry name" value="NTE"/>
</dbReference>
<dbReference type="Pfam" id="PF01734">
    <property type="entry name" value="Patatin"/>
    <property type="match status" value="1"/>
</dbReference>
<keyword evidence="5" id="KW-0472">Membrane</keyword>
<evidence type="ECO:0000259" key="7">
    <source>
        <dbReference type="PROSITE" id="PS51635"/>
    </source>
</evidence>
<organism evidence="8 10">
    <name type="scientific">Pseudomonas tohonis</name>
    <dbReference type="NCBI Taxonomy" id="2725477"/>
    <lineage>
        <taxon>Bacteria</taxon>
        <taxon>Pseudomonadati</taxon>
        <taxon>Pseudomonadota</taxon>
        <taxon>Gammaproteobacteria</taxon>
        <taxon>Pseudomonadales</taxon>
        <taxon>Pseudomonadaceae</taxon>
        <taxon>Pseudomonas</taxon>
    </lineage>
</organism>
<gene>
    <name evidence="8" type="primary">plpD</name>
    <name evidence="8" type="ORF">TUM18999_16220</name>
    <name evidence="9" type="ORF">TUM20286_12270</name>
</gene>
<dbReference type="Gene3D" id="3.40.1090.10">
    <property type="entry name" value="Cytosolic phospholipase A2 catalytic domain"/>
    <property type="match status" value="2"/>
</dbReference>
<dbReference type="GO" id="GO:0016042">
    <property type="term" value="P:lipid catabolic process"/>
    <property type="evidence" value="ECO:0007669"/>
    <property type="project" value="UniProtKB-UniRule"/>
</dbReference>
<accession>A0A6J4E4K8</accession>
<dbReference type="InterPro" id="IPR000184">
    <property type="entry name" value="Bac_surfAg_D15"/>
</dbReference>
<dbReference type="CDD" id="cd07205">
    <property type="entry name" value="Pat_PNPLA6_PNPLA7_NTE1_like"/>
    <property type="match status" value="1"/>
</dbReference>
<protein>
    <submittedName>
        <fullName evidence="8">Patatin</fullName>
    </submittedName>
</protein>
<dbReference type="Proteomes" id="UP001054892">
    <property type="component" value="Unassembled WGS sequence"/>
</dbReference>
<feature type="active site" description="Nucleophile" evidence="6">
    <location>
        <position position="77"/>
    </location>
</feature>
<dbReference type="GO" id="GO:0019867">
    <property type="term" value="C:outer membrane"/>
    <property type="evidence" value="ECO:0007669"/>
    <property type="project" value="InterPro"/>
</dbReference>
<name>A0A6J4E4K8_9PSED</name>
<evidence type="ECO:0000256" key="4">
    <source>
        <dbReference type="ARBA" id="ARBA00023098"/>
    </source>
</evidence>
<comment type="subcellular location">
    <subcellularLocation>
        <location evidence="1">Membrane</location>
    </subcellularLocation>
</comment>
<dbReference type="Gene3D" id="3.10.20.310">
    <property type="entry name" value="membrane protein fhac"/>
    <property type="match status" value="1"/>
</dbReference>
<keyword evidence="3 6" id="KW-0442">Lipid degradation</keyword>
<evidence type="ECO:0000256" key="1">
    <source>
        <dbReference type="ARBA" id="ARBA00004370"/>
    </source>
</evidence>
<feature type="active site" description="Proton acceptor" evidence="6">
    <location>
        <position position="224"/>
    </location>
</feature>
<dbReference type="AlphaFoldDB" id="A0A6J4E4K8"/>
<evidence type="ECO:0000256" key="3">
    <source>
        <dbReference type="ARBA" id="ARBA00022963"/>
    </source>
</evidence>
<feature type="short sequence motif" description="GXSXG" evidence="6">
    <location>
        <begin position="75"/>
        <end position="79"/>
    </location>
</feature>
<feature type="domain" description="PNPLA" evidence="7">
    <location>
        <begin position="44"/>
        <end position="237"/>
    </location>
</feature>
<dbReference type="InterPro" id="IPR016035">
    <property type="entry name" value="Acyl_Trfase/lysoPLipase"/>
</dbReference>
<dbReference type="Gene3D" id="2.40.160.50">
    <property type="entry name" value="membrane protein fhac: a member of the omp85/tpsb transporter family"/>
    <property type="match status" value="1"/>
</dbReference>
<dbReference type="PANTHER" id="PTHR14226:SF29">
    <property type="entry name" value="NEUROPATHY TARGET ESTERASE SWS"/>
    <property type="match status" value="1"/>
</dbReference>
<proteinExistence type="predicted"/>
<dbReference type="EMBL" id="BQKM01000002">
    <property type="protein sequence ID" value="GJN51475.1"/>
    <property type="molecule type" value="Genomic_DNA"/>
</dbReference>
<evidence type="ECO:0000313" key="9">
    <source>
        <dbReference type="EMBL" id="GJN51475.1"/>
    </source>
</evidence>
<evidence type="ECO:0000313" key="10">
    <source>
        <dbReference type="Proteomes" id="UP000509383"/>
    </source>
</evidence>
<dbReference type="InterPro" id="IPR002641">
    <property type="entry name" value="PNPLA_dom"/>
</dbReference>
<keyword evidence="2 6" id="KW-0378">Hydrolase</keyword>
<dbReference type="SUPFAM" id="SSF52151">
    <property type="entry name" value="FabD/lysophospholipase-like"/>
    <property type="match status" value="1"/>
</dbReference>
<keyword evidence="4 6" id="KW-0443">Lipid metabolism</keyword>
<feature type="short sequence motif" description="DGA/G" evidence="6">
    <location>
        <begin position="224"/>
        <end position="226"/>
    </location>
</feature>
<dbReference type="GO" id="GO:0016787">
    <property type="term" value="F:hydrolase activity"/>
    <property type="evidence" value="ECO:0007669"/>
    <property type="project" value="UniProtKB-UniRule"/>
</dbReference>
<dbReference type="EMBL" id="AP023189">
    <property type="protein sequence ID" value="BCG23431.1"/>
    <property type="molecule type" value="Genomic_DNA"/>
</dbReference>
<sequence length="745" mass="82295">MPIIAAFSSPPDQGCVMRRVLLFLAFTLLPLATLAEQAHPRIGLVLSGGAARGLAHIGVLRALEEQGVHIDAIAGTSMGAVIGGLYASGYSVEELEKLALAIDWRQALSDAPLRDDVPFRRKQDDRDFLVKQKLSFRDDGSLGLPLGVIQGQNLALLLESLLVHTSDTRDFDRLAIPFRAVATDISTGEKVVFRKGHLPQAIRASMSIPAVFAPVEVDGQLLVDGGMVDNIPVDVAREMGVDLVITVDIGTPLRGRKELLTVVDVLNQSVTLMTRRNSEAQLATLGPDDILVQPPLAGFSATDFGRAREMIDAGYRAATILKNRFAPLAHAGGRQEAVLEEARLPVERRPVIARISVENDSKVGDEVIRRIIRQETGKPLDLERLQSDMGTLYGLDYFEQVHYRVVKRKDGNVLVINARGKRTGTDYLRLGLSLDDDMRGGSTFNLGASYRVNGINTLGAEWLTRAQIGSDQELYSEFYQPLDYGSRYFVAPYLAAEAQNVDATLDNDPIAEYRLQRYGYGFNIGRQIANNGELRLGIGQAWGDADVRIGDRRLPSFSFSEGYYEAKYSFDTLDNVDYPHEGEDIKLTLRQYDPELGSDDRYRQWELSLDKALSSDANTFVLGGRYGRTLDSAEVVTSSFQLGGARQLSGFREDSISGQNVALARLVYYRRMTQRSFLPLDFPFYLGASLERGRAWNNDNSFDSGYINAGSLFISFDTPLGPLDFSYGLNDASEQALYLKLGRVF</sequence>
<dbReference type="InterPro" id="IPR010827">
    <property type="entry name" value="BamA/TamA_POTRA"/>
</dbReference>
<dbReference type="KEGG" id="ptw:TUM18999_16220"/>
<dbReference type="Pfam" id="PF01103">
    <property type="entry name" value="Omp85"/>
    <property type="match status" value="1"/>
</dbReference>
<evidence type="ECO:0000256" key="2">
    <source>
        <dbReference type="ARBA" id="ARBA00022801"/>
    </source>
</evidence>